<protein>
    <submittedName>
        <fullName evidence="1">18964_t:CDS:1</fullName>
    </submittedName>
</protein>
<feature type="non-terminal residue" evidence="1">
    <location>
        <position position="65"/>
    </location>
</feature>
<organism evidence="1 2">
    <name type="scientific">Racocetra persica</name>
    <dbReference type="NCBI Taxonomy" id="160502"/>
    <lineage>
        <taxon>Eukaryota</taxon>
        <taxon>Fungi</taxon>
        <taxon>Fungi incertae sedis</taxon>
        <taxon>Mucoromycota</taxon>
        <taxon>Glomeromycotina</taxon>
        <taxon>Glomeromycetes</taxon>
        <taxon>Diversisporales</taxon>
        <taxon>Gigasporaceae</taxon>
        <taxon>Racocetra</taxon>
    </lineage>
</organism>
<gene>
    <name evidence="1" type="ORF">RPERSI_LOCUS24890</name>
</gene>
<dbReference type="Proteomes" id="UP000789920">
    <property type="component" value="Unassembled WGS sequence"/>
</dbReference>
<proteinExistence type="predicted"/>
<reference evidence="1" key="1">
    <citation type="submission" date="2021-06" db="EMBL/GenBank/DDBJ databases">
        <authorList>
            <person name="Kallberg Y."/>
            <person name="Tangrot J."/>
            <person name="Rosling A."/>
        </authorList>
    </citation>
    <scope>NUCLEOTIDE SEQUENCE</scope>
    <source>
        <strain evidence="1">MA461A</strain>
    </source>
</reference>
<sequence>TISDSDKFPTSKVGIRKAREIVQDSKHSNESQNYKDIQKVEIQQIPRFKEAYDLPIFSAHNPGFY</sequence>
<feature type="non-terminal residue" evidence="1">
    <location>
        <position position="1"/>
    </location>
</feature>
<comment type="caution">
    <text evidence="1">The sequence shown here is derived from an EMBL/GenBank/DDBJ whole genome shotgun (WGS) entry which is preliminary data.</text>
</comment>
<name>A0ACA9RYT2_9GLOM</name>
<keyword evidence="2" id="KW-1185">Reference proteome</keyword>
<evidence type="ECO:0000313" key="2">
    <source>
        <dbReference type="Proteomes" id="UP000789920"/>
    </source>
</evidence>
<accession>A0ACA9RYT2</accession>
<dbReference type="EMBL" id="CAJVQC010080875">
    <property type="protein sequence ID" value="CAG8818335.1"/>
    <property type="molecule type" value="Genomic_DNA"/>
</dbReference>
<evidence type="ECO:0000313" key="1">
    <source>
        <dbReference type="EMBL" id="CAG8818335.1"/>
    </source>
</evidence>